<accession>A0A9Q0T7E5</accession>
<name>A0A9Q0T7E5_SALVM</name>
<reference evidence="1" key="1">
    <citation type="submission" date="2022-11" db="EMBL/GenBank/DDBJ databases">
        <authorList>
            <person name="Hyden B.L."/>
            <person name="Feng K."/>
            <person name="Yates T."/>
            <person name="Jawdy S."/>
            <person name="Smart L.B."/>
            <person name="Muchero W."/>
        </authorList>
    </citation>
    <scope>NUCLEOTIDE SEQUENCE</scope>
    <source>
        <tissue evidence="1">Shoot tip</tissue>
    </source>
</reference>
<dbReference type="Proteomes" id="UP001151529">
    <property type="component" value="Chromosome 3"/>
</dbReference>
<sequence length="203" mass="22742">MLEDCRCQYLLAGLILKRRKLAGLLNFGLEIDGAMVNLGLCSADVGLGIGEIMIVDCQNCRNVTVKLSCKARFSDEGICDCRISNYYQLNITAGKHLSTSNLIKIHIQVAVGSEGRMPQIETNAPLALKRLWMHELVAADHFVGGQSTPNIYDDQNKTKFMQRKPVMDDTDHSYKYTSTYFGRLDLAFPMVIDWSHFGDIVMS</sequence>
<protein>
    <submittedName>
        <fullName evidence="1">Uncharacterized protein</fullName>
    </submittedName>
</protein>
<dbReference type="EMBL" id="JAPFFL010000009">
    <property type="protein sequence ID" value="KAJ6703742.1"/>
    <property type="molecule type" value="Genomic_DNA"/>
</dbReference>
<reference evidence="1" key="2">
    <citation type="journal article" date="2023" name="Int. J. Mol. Sci.">
        <title>De Novo Assembly and Annotation of 11 Diverse Shrub Willow (Salix) Genomes Reveals Novel Gene Organization in Sex-Linked Regions.</title>
        <authorList>
            <person name="Hyden B."/>
            <person name="Feng K."/>
            <person name="Yates T.B."/>
            <person name="Jawdy S."/>
            <person name="Cereghino C."/>
            <person name="Smart L.B."/>
            <person name="Muchero W."/>
        </authorList>
    </citation>
    <scope>NUCLEOTIDE SEQUENCE [LARGE SCALE GENOMIC DNA]</scope>
    <source>
        <tissue evidence="1">Shoot tip</tissue>
    </source>
</reference>
<evidence type="ECO:0000313" key="2">
    <source>
        <dbReference type="Proteomes" id="UP001151529"/>
    </source>
</evidence>
<dbReference type="AlphaFoldDB" id="A0A9Q0T7E5"/>
<evidence type="ECO:0000313" key="1">
    <source>
        <dbReference type="EMBL" id="KAJ6703742.1"/>
    </source>
</evidence>
<comment type="caution">
    <text evidence="1">The sequence shown here is derived from an EMBL/GenBank/DDBJ whole genome shotgun (WGS) entry which is preliminary data.</text>
</comment>
<keyword evidence="2" id="KW-1185">Reference proteome</keyword>
<organism evidence="1 2">
    <name type="scientific">Salix viminalis</name>
    <name type="common">Common osier</name>
    <name type="synonym">Basket willow</name>
    <dbReference type="NCBI Taxonomy" id="40686"/>
    <lineage>
        <taxon>Eukaryota</taxon>
        <taxon>Viridiplantae</taxon>
        <taxon>Streptophyta</taxon>
        <taxon>Embryophyta</taxon>
        <taxon>Tracheophyta</taxon>
        <taxon>Spermatophyta</taxon>
        <taxon>Magnoliopsida</taxon>
        <taxon>eudicotyledons</taxon>
        <taxon>Gunneridae</taxon>
        <taxon>Pentapetalae</taxon>
        <taxon>rosids</taxon>
        <taxon>fabids</taxon>
        <taxon>Malpighiales</taxon>
        <taxon>Salicaceae</taxon>
        <taxon>Saliceae</taxon>
        <taxon>Salix</taxon>
    </lineage>
</organism>
<gene>
    <name evidence="1" type="ORF">OIU85_029651</name>
</gene>
<proteinExistence type="predicted"/>